<proteinExistence type="predicted"/>
<dbReference type="Proteomes" id="UP000640489">
    <property type="component" value="Unassembled WGS sequence"/>
</dbReference>
<evidence type="ECO:0008006" key="4">
    <source>
        <dbReference type="Google" id="ProtNLM"/>
    </source>
</evidence>
<organism evidence="2 3">
    <name type="scientific">Nocardioides islandensis</name>
    <dbReference type="NCBI Taxonomy" id="433663"/>
    <lineage>
        <taxon>Bacteria</taxon>
        <taxon>Bacillati</taxon>
        <taxon>Actinomycetota</taxon>
        <taxon>Actinomycetes</taxon>
        <taxon>Propionibacteriales</taxon>
        <taxon>Nocardioidaceae</taxon>
        <taxon>Nocardioides</taxon>
    </lineage>
</organism>
<gene>
    <name evidence="2" type="ORF">ISU07_22860</name>
</gene>
<name>A0A930YGG2_9ACTN</name>
<comment type="caution">
    <text evidence="2">The sequence shown here is derived from an EMBL/GenBank/DDBJ whole genome shotgun (WGS) entry which is preliminary data.</text>
</comment>
<sequence length="158" mass="15666">MRPSRRATMTASGVAVLGLTACTTDSSPTSPDTSASTPSATTQAAEEDPDRVALDRAVALTTDLLSQAGQPGVDIGGRFAALHTTHLAALDRAAGASASASPSPGSGLPSLPGPRALRKRELAAQRELAHLAQEAASGALARLLASMSAGIAACLSAP</sequence>
<evidence type="ECO:0000313" key="3">
    <source>
        <dbReference type="Proteomes" id="UP000640489"/>
    </source>
</evidence>
<accession>A0A930YGG2</accession>
<feature type="region of interest" description="Disordered" evidence="1">
    <location>
        <begin position="92"/>
        <end position="114"/>
    </location>
</feature>
<evidence type="ECO:0000256" key="1">
    <source>
        <dbReference type="SAM" id="MobiDB-lite"/>
    </source>
</evidence>
<dbReference type="AlphaFoldDB" id="A0A930YGG2"/>
<protein>
    <recommendedName>
        <fullName evidence="4">Lipoprotein</fullName>
    </recommendedName>
</protein>
<dbReference type="RefSeq" id="WP_194709172.1">
    <property type="nucleotide sequence ID" value="NZ_JADKPN010000021.1"/>
</dbReference>
<feature type="region of interest" description="Disordered" evidence="1">
    <location>
        <begin position="21"/>
        <end position="51"/>
    </location>
</feature>
<dbReference type="PROSITE" id="PS51257">
    <property type="entry name" value="PROKAR_LIPOPROTEIN"/>
    <property type="match status" value="1"/>
</dbReference>
<keyword evidence="3" id="KW-1185">Reference proteome</keyword>
<reference evidence="2" key="1">
    <citation type="submission" date="2020-11" db="EMBL/GenBank/DDBJ databases">
        <title>Nocardioides sp. nov., isolated from Soil of Cynanchum wilfordii Hemsley rhizosphere.</title>
        <authorList>
            <person name="Lee J.-S."/>
            <person name="Suh M.K."/>
            <person name="Kim J.-S."/>
        </authorList>
    </citation>
    <scope>NUCLEOTIDE SEQUENCE</scope>
    <source>
        <strain evidence="2">KCTC 19275</strain>
    </source>
</reference>
<evidence type="ECO:0000313" key="2">
    <source>
        <dbReference type="EMBL" id="MBF4765987.1"/>
    </source>
</evidence>
<dbReference type="EMBL" id="JADKPN010000021">
    <property type="protein sequence ID" value="MBF4765987.1"/>
    <property type="molecule type" value="Genomic_DNA"/>
</dbReference>
<feature type="compositionally biased region" description="Low complexity" evidence="1">
    <location>
        <begin position="21"/>
        <end position="42"/>
    </location>
</feature>